<dbReference type="GO" id="GO:0004423">
    <property type="term" value="F:iduronate-2-sulfatase activity"/>
    <property type="evidence" value="ECO:0007669"/>
    <property type="project" value="InterPro"/>
</dbReference>
<dbReference type="InterPro" id="IPR024607">
    <property type="entry name" value="Sulfatase_CS"/>
</dbReference>
<evidence type="ECO:0000256" key="5">
    <source>
        <dbReference type="ARBA" id="ARBA00022801"/>
    </source>
</evidence>
<sequence length="518" mass="57966">MRLTLFILLTSSFILRSVTADDRPNFLFIAIDDLNDFAGYASEEPGNFLQTIYPDAETRKAVVKRLTPNLDKLASQGSPFLRAYCPSALCGPSRTSLMTGVSPHKSGYYMHSKHFRLYDTLKNTVTLPQQLRAHGYFTAGAGKIFHKPLGDAEGKLENDWADARYSWDTWINHNQGAAGKPSRYSPPKGGNMQFGPGKEPLKKTGDYQTADLIARVLENGYAKANSLRGKVGPKQIKLPSDKPFFLACGIFRPHLPFYAPQDFFDLFPTEEMSGLNRQSLDAIISDLKDLPSGAQRFTDFKRGKLRSIMDHANELEGAAGEIPAWRDMVQSYLASVAFADACLGRLLEGLENSEYADNTVVFLWSDHGYHLGTKFHIAKQAVWETANRVQLIIRDPRNPNASNGQARHQLASLNDMYPTICDLAGVPLPGPNVGRSLVSVLDSRDAEPVRNELVFTYMEGNHGLRTDRYAYLRYKDGSTELYDMLKDPKQLTNLAKNPEHKSMLKSLDQKMDTWLEAN</sequence>
<evidence type="ECO:0000313" key="8">
    <source>
        <dbReference type="EMBL" id="MBK1879179.1"/>
    </source>
</evidence>
<evidence type="ECO:0000256" key="2">
    <source>
        <dbReference type="ARBA" id="ARBA00008779"/>
    </source>
</evidence>
<dbReference type="SUPFAM" id="SSF53649">
    <property type="entry name" value="Alkaline phosphatase-like"/>
    <property type="match status" value="1"/>
</dbReference>
<keyword evidence="5" id="KW-0378">Hydrolase</keyword>
<feature type="domain" description="Sulfatase N-terminal" evidence="7">
    <location>
        <begin position="24"/>
        <end position="426"/>
    </location>
</feature>
<proteinExistence type="inferred from homology"/>
<dbReference type="CDD" id="cd16030">
    <property type="entry name" value="iduronate-2-sulfatase"/>
    <property type="match status" value="1"/>
</dbReference>
<dbReference type="InterPro" id="IPR000917">
    <property type="entry name" value="Sulfatase_N"/>
</dbReference>
<dbReference type="PROSITE" id="PS00149">
    <property type="entry name" value="SULFATASE_2"/>
    <property type="match status" value="1"/>
</dbReference>
<evidence type="ECO:0000256" key="6">
    <source>
        <dbReference type="ARBA" id="ARBA00022837"/>
    </source>
</evidence>
<keyword evidence="4" id="KW-0732">Signal</keyword>
<evidence type="ECO:0000256" key="3">
    <source>
        <dbReference type="ARBA" id="ARBA00022723"/>
    </source>
</evidence>
<reference evidence="8" key="1">
    <citation type="submission" date="2021-01" db="EMBL/GenBank/DDBJ databases">
        <title>Modified the classification status of verrucomicrobia.</title>
        <authorList>
            <person name="Feng X."/>
        </authorList>
    </citation>
    <scope>NUCLEOTIDE SEQUENCE</scope>
    <source>
        <strain evidence="8">KCTC 13126</strain>
    </source>
</reference>
<evidence type="ECO:0000313" key="9">
    <source>
        <dbReference type="Proteomes" id="UP000617628"/>
    </source>
</evidence>
<protein>
    <submittedName>
        <fullName evidence="8">Sulfatase</fullName>
    </submittedName>
</protein>
<dbReference type="PANTHER" id="PTHR45953">
    <property type="entry name" value="IDURONATE 2-SULFATASE"/>
    <property type="match status" value="1"/>
</dbReference>
<comment type="similarity">
    <text evidence="2">Belongs to the sulfatase family.</text>
</comment>
<dbReference type="GO" id="GO:0005737">
    <property type="term" value="C:cytoplasm"/>
    <property type="evidence" value="ECO:0007669"/>
    <property type="project" value="TreeGrafter"/>
</dbReference>
<dbReference type="InterPro" id="IPR035874">
    <property type="entry name" value="IDS"/>
</dbReference>
<comment type="caution">
    <text evidence="8">The sequence shown here is derived from an EMBL/GenBank/DDBJ whole genome shotgun (WGS) entry which is preliminary data.</text>
</comment>
<name>A0A934S1A5_9BACT</name>
<dbReference type="InterPro" id="IPR017850">
    <property type="entry name" value="Alkaline_phosphatase_core_sf"/>
</dbReference>
<evidence type="ECO:0000256" key="1">
    <source>
        <dbReference type="ARBA" id="ARBA00001913"/>
    </source>
</evidence>
<evidence type="ECO:0000259" key="7">
    <source>
        <dbReference type="Pfam" id="PF00884"/>
    </source>
</evidence>
<dbReference type="Pfam" id="PF00884">
    <property type="entry name" value="Sulfatase"/>
    <property type="match status" value="1"/>
</dbReference>
<dbReference type="Proteomes" id="UP000617628">
    <property type="component" value="Unassembled WGS sequence"/>
</dbReference>
<comment type="cofactor">
    <cofactor evidence="1">
        <name>Ca(2+)</name>
        <dbReference type="ChEBI" id="CHEBI:29108"/>
    </cofactor>
</comment>
<keyword evidence="3" id="KW-0479">Metal-binding</keyword>
<dbReference type="EMBL" id="JAENIL010000042">
    <property type="protein sequence ID" value="MBK1879179.1"/>
    <property type="molecule type" value="Genomic_DNA"/>
</dbReference>
<evidence type="ECO:0000256" key="4">
    <source>
        <dbReference type="ARBA" id="ARBA00022729"/>
    </source>
</evidence>
<keyword evidence="9" id="KW-1185">Reference proteome</keyword>
<accession>A0A934S1A5</accession>
<gene>
    <name evidence="8" type="ORF">JIN87_20000</name>
</gene>
<dbReference type="PANTHER" id="PTHR45953:SF1">
    <property type="entry name" value="IDURONATE 2-SULFATASE"/>
    <property type="match status" value="1"/>
</dbReference>
<dbReference type="GO" id="GO:0046872">
    <property type="term" value="F:metal ion binding"/>
    <property type="evidence" value="ECO:0007669"/>
    <property type="project" value="UniProtKB-KW"/>
</dbReference>
<dbReference type="Gene3D" id="3.40.720.10">
    <property type="entry name" value="Alkaline Phosphatase, subunit A"/>
    <property type="match status" value="1"/>
</dbReference>
<organism evidence="8 9">
    <name type="scientific">Pelagicoccus mobilis</name>
    <dbReference type="NCBI Taxonomy" id="415221"/>
    <lineage>
        <taxon>Bacteria</taxon>
        <taxon>Pseudomonadati</taxon>
        <taxon>Verrucomicrobiota</taxon>
        <taxon>Opitutia</taxon>
        <taxon>Puniceicoccales</taxon>
        <taxon>Pelagicoccaceae</taxon>
        <taxon>Pelagicoccus</taxon>
    </lineage>
</organism>
<dbReference type="PROSITE" id="PS00523">
    <property type="entry name" value="SULFATASE_1"/>
    <property type="match status" value="1"/>
</dbReference>
<keyword evidence="6" id="KW-0106">Calcium</keyword>
<dbReference type="AlphaFoldDB" id="A0A934S1A5"/>
<dbReference type="RefSeq" id="WP_200357391.1">
    <property type="nucleotide sequence ID" value="NZ_JAENIL010000042.1"/>
</dbReference>